<dbReference type="EC" id="4.1.1.50" evidence="10"/>
<keyword evidence="1 10" id="KW-0949">S-adenosyl-L-methionine</keyword>
<feature type="active site" description="Schiff-base intermediate with substrate; via pyruvic acid" evidence="10">
    <location>
        <position position="68"/>
    </location>
</feature>
<keyword evidence="3 10" id="KW-0068">Autocatalytic cleavage</keyword>
<evidence type="ECO:0000256" key="10">
    <source>
        <dbReference type="HAMAP-Rule" id="MF_00464"/>
    </source>
</evidence>
<dbReference type="PANTHER" id="PTHR33866">
    <property type="entry name" value="S-ADENOSYLMETHIONINE DECARBOXYLASE PROENZYME"/>
    <property type="match status" value="1"/>
</dbReference>
<dbReference type="Gene3D" id="3.30.160.750">
    <property type="match status" value="1"/>
</dbReference>
<comment type="similarity">
    <text evidence="10">Belongs to the prokaryotic AdoMetDC family. Type 1 subfamily.</text>
</comment>
<evidence type="ECO:0000256" key="1">
    <source>
        <dbReference type="ARBA" id="ARBA00022691"/>
    </source>
</evidence>
<dbReference type="InterPro" id="IPR003826">
    <property type="entry name" value="AdoMetDC_fam_prok"/>
</dbReference>
<evidence type="ECO:0000256" key="5">
    <source>
        <dbReference type="ARBA" id="ARBA00023115"/>
    </source>
</evidence>
<comment type="cofactor">
    <cofactor evidence="10">
        <name>pyruvate</name>
        <dbReference type="ChEBI" id="CHEBI:15361"/>
    </cofactor>
    <text evidence="10">Binds 1 pyruvoyl group covalently per subunit.</text>
</comment>
<dbReference type="InterPro" id="IPR017716">
    <property type="entry name" value="S-AdoMet_deCOase_pro-enz"/>
</dbReference>
<dbReference type="PANTHER" id="PTHR33866:SF2">
    <property type="entry name" value="S-ADENOSYLMETHIONINE DECARBOXYLASE PROENZYME"/>
    <property type="match status" value="1"/>
</dbReference>
<comment type="subunit">
    <text evidence="10">Heterotetramer of two alpha and two beta chains arranged as a dimer of alpha/beta heterodimers.</text>
</comment>
<accession>A0A848E9K2</accession>
<comment type="function">
    <text evidence="10">Catalyzes the decarboxylation of S-adenosylmethionine to S-adenosylmethioninamine (dcAdoMet), the propylamine donor required for the synthesis of the polyamines spermine and spermidine from the diamine putrescine.</text>
</comment>
<comment type="pathway">
    <text evidence="10">Amine and polyamine biosynthesis; S-adenosylmethioninamine biosynthesis; S-adenosylmethioninamine from S-adenosyl-L-methionine: step 1/1.</text>
</comment>
<keyword evidence="5 10" id="KW-0620">Polyamine biosynthesis</keyword>
<keyword evidence="9 10" id="KW-0670">Pyruvate</keyword>
<dbReference type="GO" id="GO:0008295">
    <property type="term" value="P:spermidine biosynthetic process"/>
    <property type="evidence" value="ECO:0007669"/>
    <property type="project" value="UniProtKB-UniRule"/>
</dbReference>
<keyword evidence="2 10" id="KW-0210">Decarboxylase</keyword>
<feature type="active site" description="Proton acceptor; for processing activity" evidence="10">
    <location>
        <position position="73"/>
    </location>
</feature>
<keyword evidence="7 10" id="KW-0456">Lyase</keyword>
<keyword evidence="4 10" id="KW-0745">Spermidine biosynthesis</keyword>
<evidence type="ECO:0000313" key="11">
    <source>
        <dbReference type="EMBL" id="NMJ40237.1"/>
    </source>
</evidence>
<comment type="PTM">
    <text evidence="10">Is synthesized initially as an inactive proenzyme. Formation of the active enzyme involves a self-maturation process in which the active site pyruvoyl group is generated from an internal serine residue via an autocatalytic post-translational modification. Two non-identical subunits are generated from the proenzyme in this reaction, and the pyruvate is formed at the N-terminus of the alpha chain, which is derived from the carboxyl end of the proenzyme. The post-translation cleavage follows an unusual pathway, termed non-hydrolytic serinolysis, in which the side chain hydroxyl group of the serine supplies its oxygen atom to form the C-terminus of the beta chain, while the remainder of the serine residue undergoes an oxidative deamination to produce ammonia and the pyruvoyl group blocking the N-terminus of the alpha chain.</text>
</comment>
<protein>
    <recommendedName>
        <fullName evidence="10">S-adenosylmethionine decarboxylase proenzyme</fullName>
        <shortName evidence="10">AdoMetDC</shortName>
        <shortName evidence="10">SAMDC</shortName>
        <ecNumber evidence="10">4.1.1.50</ecNumber>
    </recommendedName>
    <component>
        <recommendedName>
            <fullName evidence="10">S-adenosylmethionine decarboxylase beta chain</fullName>
        </recommendedName>
    </component>
    <component>
        <recommendedName>
            <fullName evidence="10">S-adenosylmethionine decarboxylase alpha chain</fullName>
        </recommendedName>
    </component>
</protein>
<evidence type="ECO:0000313" key="12">
    <source>
        <dbReference type="Proteomes" id="UP000548582"/>
    </source>
</evidence>
<dbReference type="SUPFAM" id="SSF56276">
    <property type="entry name" value="S-adenosylmethionine decarboxylase"/>
    <property type="match status" value="1"/>
</dbReference>
<dbReference type="GO" id="GO:0005829">
    <property type="term" value="C:cytosol"/>
    <property type="evidence" value="ECO:0007669"/>
    <property type="project" value="TreeGrafter"/>
</dbReference>
<reference evidence="11 12" key="1">
    <citation type="submission" date="2020-03" db="EMBL/GenBank/DDBJ databases">
        <authorList>
            <person name="Sun Q."/>
        </authorList>
    </citation>
    <scope>NUCLEOTIDE SEQUENCE [LARGE SCALE GENOMIC DNA]</scope>
    <source>
        <strain evidence="11 12">JC162</strain>
    </source>
</reference>
<comment type="catalytic activity">
    <reaction evidence="10">
        <text>S-adenosyl-L-methionine + H(+) = S-adenosyl 3-(methylsulfanyl)propylamine + CO2</text>
        <dbReference type="Rhea" id="RHEA:15981"/>
        <dbReference type="ChEBI" id="CHEBI:15378"/>
        <dbReference type="ChEBI" id="CHEBI:16526"/>
        <dbReference type="ChEBI" id="CHEBI:57443"/>
        <dbReference type="ChEBI" id="CHEBI:59789"/>
        <dbReference type="EC" id="4.1.1.50"/>
    </reaction>
</comment>
<evidence type="ECO:0000256" key="2">
    <source>
        <dbReference type="ARBA" id="ARBA00022793"/>
    </source>
</evidence>
<dbReference type="AlphaFoldDB" id="A0A848E9K2"/>
<comment type="caution">
    <text evidence="11">The sequence shown here is derived from an EMBL/GenBank/DDBJ whole genome shotgun (WGS) entry which is preliminary data.</text>
</comment>
<dbReference type="Proteomes" id="UP000548582">
    <property type="component" value="Unassembled WGS sequence"/>
</dbReference>
<feature type="chain" id="PRO_5033175671" description="S-adenosylmethionine decarboxylase beta chain" evidence="10">
    <location>
        <begin position="1"/>
        <end position="67"/>
    </location>
</feature>
<dbReference type="HAMAP" id="MF_00464">
    <property type="entry name" value="AdoMetDC_1"/>
    <property type="match status" value="1"/>
</dbReference>
<dbReference type="NCBIfam" id="TIGR03330">
    <property type="entry name" value="SAM_DCase_Bsu"/>
    <property type="match status" value="1"/>
</dbReference>
<proteinExistence type="inferred from homology"/>
<feature type="modified residue" description="Pyruvic acid (Ser); by autocatalysis" evidence="10">
    <location>
        <position position="68"/>
    </location>
</feature>
<evidence type="ECO:0000256" key="7">
    <source>
        <dbReference type="ARBA" id="ARBA00023239"/>
    </source>
</evidence>
<sequence>MPTSSECLVGQQIVLDLYGCDDTLIDDIDHVREAMLGAARAARATIVQEVFHRFAPWGVSGVVVIAESHLAIHTWPERGYAAVDVFTCGTELGLRAAVAHLQAAFRSSDPRLVRLRRGDSRVPLAFEQE</sequence>
<dbReference type="EMBL" id="JABBKX010000001">
    <property type="protein sequence ID" value="NMJ40237.1"/>
    <property type="molecule type" value="Genomic_DNA"/>
</dbReference>
<evidence type="ECO:0000256" key="9">
    <source>
        <dbReference type="ARBA" id="ARBA00023317"/>
    </source>
</evidence>
<dbReference type="Pfam" id="PF02675">
    <property type="entry name" value="AdoMet_dc"/>
    <property type="match status" value="1"/>
</dbReference>
<evidence type="ECO:0000256" key="3">
    <source>
        <dbReference type="ARBA" id="ARBA00022813"/>
    </source>
</evidence>
<keyword evidence="8 10" id="KW-0704">Schiff base</keyword>
<evidence type="ECO:0000256" key="6">
    <source>
        <dbReference type="ARBA" id="ARBA00023145"/>
    </source>
</evidence>
<dbReference type="GO" id="GO:0004014">
    <property type="term" value="F:adenosylmethionine decarboxylase activity"/>
    <property type="evidence" value="ECO:0007669"/>
    <property type="project" value="UniProtKB-UniRule"/>
</dbReference>
<feature type="chain" id="PRO_5033175670" description="S-adenosylmethionine decarboxylase alpha chain" evidence="10">
    <location>
        <begin position="68"/>
        <end position="129"/>
    </location>
</feature>
<evidence type="ECO:0000256" key="4">
    <source>
        <dbReference type="ARBA" id="ARBA00023066"/>
    </source>
</evidence>
<organism evidence="11 12">
    <name type="scientific">Neoroseomonas marina</name>
    <dbReference type="NCBI Taxonomy" id="1232220"/>
    <lineage>
        <taxon>Bacteria</taxon>
        <taxon>Pseudomonadati</taxon>
        <taxon>Pseudomonadota</taxon>
        <taxon>Alphaproteobacteria</taxon>
        <taxon>Acetobacterales</taxon>
        <taxon>Acetobacteraceae</taxon>
        <taxon>Neoroseomonas</taxon>
    </lineage>
</organism>
<feature type="site" description="Cleavage (non-hydrolytic); by autolysis" evidence="10">
    <location>
        <begin position="67"/>
        <end position="68"/>
    </location>
</feature>
<name>A0A848E9K2_9PROT</name>
<gene>
    <name evidence="11" type="primary">speD</name>
    <name evidence="10" type="synonym">speH</name>
    <name evidence="11" type="ORF">GWK16_03235</name>
</gene>
<feature type="active site" description="Proton donor; for catalytic activity" evidence="10">
    <location>
        <position position="88"/>
    </location>
</feature>
<dbReference type="InterPro" id="IPR042284">
    <property type="entry name" value="AdoMetDC_N"/>
</dbReference>
<dbReference type="InterPro" id="IPR042286">
    <property type="entry name" value="AdoMetDC_C"/>
</dbReference>
<keyword evidence="12" id="KW-1185">Reference proteome</keyword>
<dbReference type="UniPathway" id="UPA00331">
    <property type="reaction ID" value="UER00451"/>
</dbReference>
<dbReference type="InterPro" id="IPR016067">
    <property type="entry name" value="S-AdoMet_deCO2ase_core"/>
</dbReference>
<evidence type="ECO:0000256" key="8">
    <source>
        <dbReference type="ARBA" id="ARBA00023270"/>
    </source>
</evidence>
<dbReference type="Gene3D" id="3.30.360.110">
    <property type="entry name" value="S-adenosylmethionine decarboxylase domain"/>
    <property type="match status" value="1"/>
</dbReference>
<keyword evidence="6 10" id="KW-0865">Zymogen</keyword>